<dbReference type="eggNOG" id="COG5586">
    <property type="taxonomic scope" value="Bacteria"/>
</dbReference>
<comment type="caution">
    <text evidence="1">The sequence shown here is derived from an EMBL/GenBank/DDBJ whole genome shotgun (WGS) entry which is preliminary data.</text>
</comment>
<evidence type="ECO:0000313" key="2">
    <source>
        <dbReference type="Proteomes" id="UP000012589"/>
    </source>
</evidence>
<accession>N2BFU8</accession>
<dbReference type="Proteomes" id="UP000012589">
    <property type="component" value="Unassembled WGS sequence"/>
</dbReference>
<dbReference type="EMBL" id="AQFT01000005">
    <property type="protein sequence ID" value="EMZ39036.1"/>
    <property type="molecule type" value="Genomic_DNA"/>
</dbReference>
<proteinExistence type="predicted"/>
<reference evidence="1 2" key="1">
    <citation type="journal article" date="2014" name="Genome Announc.">
        <title>Draft genome sequences of the altered schaedler flora, a defined bacterial community from gnotobiotic mice.</title>
        <authorList>
            <person name="Wannemuehler M.J."/>
            <person name="Overstreet A.M."/>
            <person name="Ward D.V."/>
            <person name="Phillips G.J."/>
        </authorList>
    </citation>
    <scope>NUCLEOTIDE SEQUENCE [LARGE SCALE GENOMIC DNA]</scope>
    <source>
        <strain evidence="1 2">ASF492</strain>
    </source>
</reference>
<gene>
    <name evidence="1" type="ORF">C823_00199</name>
</gene>
<keyword evidence="2" id="KW-1185">Reference proteome</keyword>
<name>N2BFU8_9FIRM</name>
<dbReference type="AlphaFoldDB" id="N2BFU8"/>
<dbReference type="STRING" id="1235802.C823_00199"/>
<evidence type="ECO:0000313" key="1">
    <source>
        <dbReference type="EMBL" id="EMZ39036.1"/>
    </source>
</evidence>
<protein>
    <submittedName>
        <fullName evidence="1">Uncharacterized protein</fullName>
    </submittedName>
</protein>
<dbReference type="PATRIC" id="fig|1235802.3.peg.213"/>
<dbReference type="HOGENOM" id="CLU_2105291_0_0_9"/>
<organism evidence="1 2">
    <name type="scientific">Eubacterium plexicaudatum ASF492</name>
    <dbReference type="NCBI Taxonomy" id="1235802"/>
    <lineage>
        <taxon>Bacteria</taxon>
        <taxon>Bacillati</taxon>
        <taxon>Bacillota</taxon>
        <taxon>Clostridia</taxon>
        <taxon>Eubacteriales</taxon>
        <taxon>Eubacteriaceae</taxon>
        <taxon>Eubacterium</taxon>
    </lineage>
</organism>
<sequence>MNTAGVIHMEGKVKESELIGKVHSAVYKQCQQRGYAAPVDVLVDIGVLPKQKYEDWRFGKVRYLEAVCTCNLKKLSFIIVPGKETVFFPGHLFVKRIERQSIVRTEHQQPPPNFE</sequence>